<accession>A0A8E6EX26</accession>
<dbReference type="RefSeq" id="WP_213494703.1">
    <property type="nucleotide sequence ID" value="NZ_CP074694.1"/>
</dbReference>
<dbReference type="Proteomes" id="UP000676194">
    <property type="component" value="Chromosome"/>
</dbReference>
<organism evidence="2 3">
    <name type="scientific">Telmatocola sphagniphila</name>
    <dbReference type="NCBI Taxonomy" id="1123043"/>
    <lineage>
        <taxon>Bacteria</taxon>
        <taxon>Pseudomonadati</taxon>
        <taxon>Planctomycetota</taxon>
        <taxon>Planctomycetia</taxon>
        <taxon>Gemmatales</taxon>
        <taxon>Gemmataceae</taxon>
    </lineage>
</organism>
<dbReference type="PROSITE" id="PS50076">
    <property type="entry name" value="DNAJ_2"/>
    <property type="match status" value="1"/>
</dbReference>
<evidence type="ECO:0000313" key="2">
    <source>
        <dbReference type="EMBL" id="QVL30821.1"/>
    </source>
</evidence>
<gene>
    <name evidence="2" type="ORF">KIH39_18460</name>
</gene>
<evidence type="ECO:0000313" key="3">
    <source>
        <dbReference type="Proteomes" id="UP000676194"/>
    </source>
</evidence>
<dbReference type="KEGG" id="tsph:KIH39_18460"/>
<protein>
    <recommendedName>
        <fullName evidence="1">J domain-containing protein</fullName>
    </recommendedName>
</protein>
<proteinExistence type="predicted"/>
<keyword evidence="3" id="KW-1185">Reference proteome</keyword>
<dbReference type="AlphaFoldDB" id="A0A8E6EX26"/>
<reference evidence="2" key="1">
    <citation type="submission" date="2021-05" db="EMBL/GenBank/DDBJ databases">
        <title>Complete genome sequence of the cellulolytic planctomycete Telmatocola sphagniphila SP2T and characterization of the first cellulase from planctomycetes.</title>
        <authorList>
            <person name="Rakitin A.L."/>
            <person name="Beletsky A.V."/>
            <person name="Naumoff D.G."/>
            <person name="Kulichevskaya I.S."/>
            <person name="Mardanov A.V."/>
            <person name="Ravin N.V."/>
            <person name="Dedysh S.N."/>
        </authorList>
    </citation>
    <scope>NUCLEOTIDE SEQUENCE</scope>
    <source>
        <strain evidence="2">SP2T</strain>
    </source>
</reference>
<name>A0A8E6EX26_9BACT</name>
<sequence>MPPEDLPEDLKHWPANPRELFGLSNRFTREDLKRSYNKLIRRFRPEHHPEQFRKIREHYEFLQRFEDQEADDLTATSSLIVNFEPNSFQPAFTITSTGPEGHTAPQLTDFWQMAVDGQLLEAYRGLNRLVTELQATPIHYVQLYWLCELFSEVKNLCPETNWLYEGLKRFGWAEPLTELLRREIFVDATLVNTPEFLELKNLPSTSLHLSHWYQIRYRALWETSDILQFIEDFETLKQHYTEVDEDLAFRLVLQMFDYVAWLPMNENRASQLLDRILVYLNSFAMRSDRNYQLDRCESLQLIRLSWKSLQARMPPIPYVFEILAANWLNDSITCTADYLGFLNSMEIRPIKWLNRLEKVAVVAPVINSLLHAALMNELWRTDDSETDVESPWLKAELKRLLGEISFPNLRGSLTFRRIRQILVHVCLKERLIFERGIQALESMMDRKTRSEQELLDDLNNDLNAKIVCLAYRLAGSQ</sequence>
<dbReference type="InterPro" id="IPR001623">
    <property type="entry name" value="DnaJ_domain"/>
</dbReference>
<evidence type="ECO:0000259" key="1">
    <source>
        <dbReference type="PROSITE" id="PS50076"/>
    </source>
</evidence>
<dbReference type="SUPFAM" id="SSF46565">
    <property type="entry name" value="Chaperone J-domain"/>
    <property type="match status" value="1"/>
</dbReference>
<feature type="domain" description="J" evidence="1">
    <location>
        <begin position="16"/>
        <end position="75"/>
    </location>
</feature>
<dbReference type="InterPro" id="IPR036869">
    <property type="entry name" value="J_dom_sf"/>
</dbReference>
<dbReference type="EMBL" id="CP074694">
    <property type="protein sequence ID" value="QVL30821.1"/>
    <property type="molecule type" value="Genomic_DNA"/>
</dbReference>